<dbReference type="AlphaFoldDB" id="S3JE55"/>
<proteinExistence type="predicted"/>
<evidence type="ECO:0000313" key="4">
    <source>
        <dbReference type="EMBL" id="EPF24018.1"/>
    </source>
</evidence>
<evidence type="ECO:0000256" key="1">
    <source>
        <dbReference type="ARBA" id="ARBA00022679"/>
    </source>
</evidence>
<dbReference type="GO" id="GO:0102710">
    <property type="term" value="F:D-inositol-3-phosphate glycosyltransferase activity"/>
    <property type="evidence" value="ECO:0007669"/>
    <property type="project" value="UniProtKB-EC"/>
</dbReference>
<dbReference type="PANTHER" id="PTHR46401">
    <property type="entry name" value="GLYCOSYLTRANSFERASE WBBK-RELATED"/>
    <property type="match status" value="1"/>
</dbReference>
<dbReference type="Gene3D" id="3.40.50.2000">
    <property type="entry name" value="Glycogen Phosphorylase B"/>
    <property type="match status" value="2"/>
</dbReference>
<dbReference type="PANTHER" id="PTHR46401:SF2">
    <property type="entry name" value="GLYCOSYLTRANSFERASE WBBK-RELATED"/>
    <property type="match status" value="1"/>
</dbReference>
<dbReference type="PATRIC" id="fig|482300.6.peg.942"/>
<accession>S3JE55</accession>
<dbReference type="InterPro" id="IPR001296">
    <property type="entry name" value="Glyco_trans_1"/>
</dbReference>
<dbReference type="SUPFAM" id="SSF53756">
    <property type="entry name" value="UDP-Glycosyltransferase/glycogen phosphorylase"/>
    <property type="match status" value="1"/>
</dbReference>
<dbReference type="EMBL" id="ASZQ01000120">
    <property type="protein sequence ID" value="EPF24018.1"/>
    <property type="molecule type" value="Genomic_DNA"/>
</dbReference>
<dbReference type="EC" id="2.4.1.250" evidence="4"/>
<dbReference type="Pfam" id="PF00534">
    <property type="entry name" value="Glycos_transf_1"/>
    <property type="match status" value="1"/>
</dbReference>
<keyword evidence="4" id="KW-0328">Glycosyltransferase</keyword>
<dbReference type="RefSeq" id="WP_016514787.1">
    <property type="nucleotide sequence ID" value="NZ_ASZQ01000120.1"/>
</dbReference>
<evidence type="ECO:0000259" key="3">
    <source>
        <dbReference type="Pfam" id="PF13439"/>
    </source>
</evidence>
<evidence type="ECO:0000259" key="2">
    <source>
        <dbReference type="Pfam" id="PF00534"/>
    </source>
</evidence>
<keyword evidence="1 4" id="KW-0808">Transferase</keyword>
<dbReference type="OrthoDB" id="9787617at2"/>
<dbReference type="Proteomes" id="UP000014617">
    <property type="component" value="Unassembled WGS sequence"/>
</dbReference>
<gene>
    <name evidence="4" type="ORF">MAESPC_00832</name>
</gene>
<sequence length="425" mass="49475">MYQDKSWEMKLKIGYWLGNANPDYGGISPYAWRVLEMILSQSSSQNLYILILGSPDVKKNCIELINKYKATAKIYTIQTKVMLVNSGINQFANLISKFLVKANLPSKWLKYLNPFFYWFASLDIDFLHVPYQTAPQYDLPYPLVVTMHDVQELHYPEFFTPEERANRAEHYWRALKHSSAVIVSYDHVKKDLIKYFHLPDSKVYVCPIPYDQISLQSPSDEEARIYQQEYAYWDIFVLYPAQTWQHKNHLSLIKAVQLLKEKCNRIIHLVCTGKKNPEFFPVIENYLKKSEIAHQVHFLDIVSEPELYWLYKNCSLVVIPTLYEAGSFPLLEAMSLQAPVICSSVTSLPETIGDTRFVFDPLDIEKMASLIIELLDDSELRATNIVNGKQRIKKLIKIDSFPYFIKAWKSMINRPPAKIGTDYVK</sequence>
<feature type="domain" description="Glycosyl transferase family 1" evidence="2">
    <location>
        <begin position="235"/>
        <end position="390"/>
    </location>
</feature>
<comment type="caution">
    <text evidence="4">The sequence shown here is derived from an EMBL/GenBank/DDBJ whole genome shotgun (WGS) entry which is preliminary data.</text>
</comment>
<reference evidence="4 5" key="1">
    <citation type="journal article" date="2013" name="Genome Announc.">
        <title>Draft Genome Sequence of the Brazilian Toxic Bloom-Forming Cyanobacterium Microcystis aeruginosa Strain SPC777.</title>
        <authorList>
            <person name="Fiore M.F."/>
            <person name="Alvarenga D.O."/>
            <person name="Varani A.M."/>
            <person name="Hoff-Risseti C."/>
            <person name="Crespim E."/>
            <person name="Ramos R.T."/>
            <person name="Silva A."/>
            <person name="Schaker P.D."/>
            <person name="Heck K."/>
            <person name="Rigonato J."/>
            <person name="Schneider M.P."/>
        </authorList>
    </citation>
    <scope>NUCLEOTIDE SEQUENCE [LARGE SCALE GENOMIC DNA]</scope>
    <source>
        <strain evidence="5">SPC 777</strain>
    </source>
</reference>
<protein>
    <submittedName>
        <fullName evidence="4">D-inositol-3-phosphate glycosyltransferase</fullName>
        <ecNumber evidence="4">2.4.1.250</ecNumber>
    </submittedName>
</protein>
<dbReference type="CDD" id="cd03809">
    <property type="entry name" value="GT4_MtfB-like"/>
    <property type="match status" value="1"/>
</dbReference>
<dbReference type="InterPro" id="IPR028098">
    <property type="entry name" value="Glyco_trans_4-like_N"/>
</dbReference>
<evidence type="ECO:0000313" key="5">
    <source>
        <dbReference type="Proteomes" id="UP000014617"/>
    </source>
</evidence>
<name>S3JE55_MICAE</name>
<dbReference type="Pfam" id="PF13439">
    <property type="entry name" value="Glyco_transf_4"/>
    <property type="match status" value="1"/>
</dbReference>
<organism evidence="4 5">
    <name type="scientific">Microcystis aeruginosa SPC777</name>
    <dbReference type="NCBI Taxonomy" id="482300"/>
    <lineage>
        <taxon>Bacteria</taxon>
        <taxon>Bacillati</taxon>
        <taxon>Cyanobacteriota</taxon>
        <taxon>Cyanophyceae</taxon>
        <taxon>Oscillatoriophycideae</taxon>
        <taxon>Chroococcales</taxon>
        <taxon>Microcystaceae</taxon>
        <taxon>Microcystis</taxon>
    </lineage>
</organism>
<feature type="domain" description="Glycosyltransferase subfamily 4-like N-terminal" evidence="3">
    <location>
        <begin position="95"/>
        <end position="209"/>
    </location>
</feature>